<name>A0ABU3D4E7_9FLAO</name>
<protein>
    <submittedName>
        <fullName evidence="1">HopJ type III effector protein</fullName>
    </submittedName>
</protein>
<dbReference type="Proteomes" id="UP001262582">
    <property type="component" value="Unassembled WGS sequence"/>
</dbReference>
<keyword evidence="2" id="KW-1185">Reference proteome</keyword>
<accession>A0ABU3D4E7</accession>
<dbReference type="InterPro" id="IPR038604">
    <property type="entry name" value="HopJ_sf"/>
</dbReference>
<sequence length="114" mass="13237">MKTEEFLNFLKENPRANTFGRTMEVIDKNYYFTPVAFKNGQIKNAAGENNGSCKIFYFAKRNNLNKEETLACFGEVYFEQVLKQPNGEGHQNIRNFMKSGWEGIHFKETALQPK</sequence>
<dbReference type="Pfam" id="PF08888">
    <property type="entry name" value="HopJ"/>
    <property type="match status" value="1"/>
</dbReference>
<dbReference type="EMBL" id="JAVRHK010000004">
    <property type="protein sequence ID" value="MDT0676374.1"/>
    <property type="molecule type" value="Genomic_DNA"/>
</dbReference>
<evidence type="ECO:0000313" key="1">
    <source>
        <dbReference type="EMBL" id="MDT0676374.1"/>
    </source>
</evidence>
<reference evidence="1 2" key="1">
    <citation type="submission" date="2023-09" db="EMBL/GenBank/DDBJ databases">
        <authorList>
            <person name="Rey-Velasco X."/>
        </authorList>
    </citation>
    <scope>NUCLEOTIDE SEQUENCE [LARGE SCALE GENOMIC DNA]</scope>
    <source>
        <strain evidence="1 2">F117</strain>
    </source>
</reference>
<organism evidence="1 2">
    <name type="scientific">Autumnicola musiva</name>
    <dbReference type="NCBI Taxonomy" id="3075589"/>
    <lineage>
        <taxon>Bacteria</taxon>
        <taxon>Pseudomonadati</taxon>
        <taxon>Bacteroidota</taxon>
        <taxon>Flavobacteriia</taxon>
        <taxon>Flavobacteriales</taxon>
        <taxon>Flavobacteriaceae</taxon>
        <taxon>Autumnicola</taxon>
    </lineage>
</organism>
<dbReference type="Gene3D" id="3.20.160.10">
    <property type="entry name" value="vpa0580 domain like"/>
    <property type="match status" value="1"/>
</dbReference>
<dbReference type="InterPro" id="IPR014984">
    <property type="entry name" value="HopJ"/>
</dbReference>
<dbReference type="RefSeq" id="WP_311502721.1">
    <property type="nucleotide sequence ID" value="NZ_JAVRHK010000004.1"/>
</dbReference>
<comment type="caution">
    <text evidence="1">The sequence shown here is derived from an EMBL/GenBank/DDBJ whole genome shotgun (WGS) entry which is preliminary data.</text>
</comment>
<gene>
    <name evidence="1" type="ORF">RM539_07245</name>
</gene>
<evidence type="ECO:0000313" key="2">
    <source>
        <dbReference type="Proteomes" id="UP001262582"/>
    </source>
</evidence>
<proteinExistence type="predicted"/>